<keyword evidence="3" id="KW-1185">Reference proteome</keyword>
<evidence type="ECO:0000256" key="1">
    <source>
        <dbReference type="SAM" id="Phobius"/>
    </source>
</evidence>
<dbReference type="RefSeq" id="WP_072555240.1">
    <property type="nucleotide sequence ID" value="NZ_CP018155.1"/>
</dbReference>
<dbReference type="EMBL" id="CP018155">
    <property type="protein sequence ID" value="APG64915.1"/>
    <property type="molecule type" value="Genomic_DNA"/>
</dbReference>
<dbReference type="STRING" id="1850252.LPB136_05875"/>
<name>A0A1L3JIF0_9FLAO</name>
<evidence type="ECO:0000313" key="3">
    <source>
        <dbReference type="Proteomes" id="UP000181898"/>
    </source>
</evidence>
<gene>
    <name evidence="2" type="ORF">LPB136_05875</name>
</gene>
<evidence type="ECO:0000313" key="2">
    <source>
        <dbReference type="EMBL" id="APG64915.1"/>
    </source>
</evidence>
<feature type="transmembrane region" description="Helical" evidence="1">
    <location>
        <begin position="12"/>
        <end position="30"/>
    </location>
</feature>
<protein>
    <submittedName>
        <fullName evidence="2">Uncharacterized protein</fullName>
    </submittedName>
</protein>
<sequence>MKANFVKYYLPVFVVALTMIFPIILLNYNSNEFLDMIIGLSAVLIFITLLVGTFNFKFGDKIKAKTQNKSLNKDLFQQFIYKGFDNNGVSIFGYIDKYSVTISDEQDSQPRKWLKIVILFNPKQENQFIPRYVFNKLYDDGKRNYYWSSNCLTIEKVYGFKTPKYASVREIIKEAINILKNNNISPIKAEDWNLSLEESVKHYNQTISL</sequence>
<organism evidence="2 3">
    <name type="scientific">Tenacibaculum todarodis</name>
    <dbReference type="NCBI Taxonomy" id="1850252"/>
    <lineage>
        <taxon>Bacteria</taxon>
        <taxon>Pseudomonadati</taxon>
        <taxon>Bacteroidota</taxon>
        <taxon>Flavobacteriia</taxon>
        <taxon>Flavobacteriales</taxon>
        <taxon>Flavobacteriaceae</taxon>
        <taxon>Tenacibaculum</taxon>
    </lineage>
</organism>
<reference evidence="2 3" key="1">
    <citation type="submission" date="2016-11" db="EMBL/GenBank/DDBJ databases">
        <title>Tenacibaculum sp. LPB0136, isolated from marine environment.</title>
        <authorList>
            <person name="Kim E."/>
            <person name="Yi H."/>
        </authorList>
    </citation>
    <scope>NUCLEOTIDE SEQUENCE [LARGE SCALE GENOMIC DNA]</scope>
    <source>
        <strain evidence="2 3">LPB0136</strain>
    </source>
</reference>
<keyword evidence="1" id="KW-0812">Transmembrane</keyword>
<keyword evidence="1" id="KW-1133">Transmembrane helix</keyword>
<feature type="transmembrane region" description="Helical" evidence="1">
    <location>
        <begin position="36"/>
        <end position="56"/>
    </location>
</feature>
<dbReference type="AlphaFoldDB" id="A0A1L3JIF0"/>
<dbReference type="Proteomes" id="UP000181898">
    <property type="component" value="Chromosome"/>
</dbReference>
<dbReference type="OrthoDB" id="1187765at2"/>
<proteinExistence type="predicted"/>
<dbReference type="KEGG" id="ten:LPB136_05875"/>
<keyword evidence="1" id="KW-0472">Membrane</keyword>
<accession>A0A1L3JIF0</accession>